<dbReference type="InterPro" id="IPR047164">
    <property type="entry name" value="OX2G-like"/>
</dbReference>
<evidence type="ECO:0000256" key="5">
    <source>
        <dbReference type="ARBA" id="ARBA00023136"/>
    </source>
</evidence>
<dbReference type="EMBL" id="KY315522">
    <property type="protein sequence ID" value="QFW38488.1"/>
    <property type="molecule type" value="Genomic_DNA"/>
</dbReference>
<evidence type="ECO:0000256" key="4">
    <source>
        <dbReference type="ARBA" id="ARBA00022989"/>
    </source>
</evidence>
<keyword evidence="3" id="KW-0732">Signal</keyword>
<dbReference type="PROSITE" id="PS50835">
    <property type="entry name" value="IG_LIKE"/>
    <property type="match status" value="1"/>
</dbReference>
<dbReference type="GO" id="GO:0098632">
    <property type="term" value="F:cell-cell adhesion mediator activity"/>
    <property type="evidence" value="ECO:0007669"/>
    <property type="project" value="InterPro"/>
</dbReference>
<dbReference type="PANTHER" id="PTHR46841">
    <property type="entry name" value="OX-2 MEMBRANE GLYCOPROTEIN"/>
    <property type="match status" value="1"/>
</dbReference>
<proteinExistence type="predicted"/>
<dbReference type="InterPro" id="IPR007110">
    <property type="entry name" value="Ig-like_dom"/>
</dbReference>
<name>A0A5P9TSQ5_9BETA</name>
<dbReference type="InterPro" id="IPR036179">
    <property type="entry name" value="Ig-like_dom_sf"/>
</dbReference>
<feature type="domain" description="Ig-like" evidence="10">
    <location>
        <begin position="20"/>
        <end position="144"/>
    </location>
</feature>
<evidence type="ECO:0000256" key="3">
    <source>
        <dbReference type="ARBA" id="ARBA00022729"/>
    </source>
</evidence>
<accession>A0A5P9TSQ5</accession>
<sequence>MLRLLPLLCIIISAHFVPRPETSPSLVYEIGSTVTFHCRLNTTTNIQSVSWYNTTTNIQSVSWYNKSRLISNHEVQNMDNLSFTDDGYVFIHELNKINNLDVDSKLYFHIKHDRTTSLLKIKARSTYDATCLTCTFTVDNEKTSATSCLKLIMKPIVVLYFRYLNNFLDVTCTVTSYPKPNVVIKFLGEVYKRDIPMVRQNENGSSTVSVSFTFKRRTKLEFVGKTISCLASSWFTNQKASALVTSGEHTVQNHDEYSKEAVKGSNSDEIVFTWIVPLILILIISVMVLLISMCIVAFKS</sequence>
<evidence type="ECO:0000259" key="10">
    <source>
        <dbReference type="PROSITE" id="PS50835"/>
    </source>
</evidence>
<protein>
    <recommendedName>
        <fullName evidence="10">Ig-like domain-containing protein</fullName>
    </recommendedName>
</protein>
<evidence type="ECO:0000256" key="6">
    <source>
        <dbReference type="ARBA" id="ARBA00023157"/>
    </source>
</evidence>
<evidence type="ECO:0000256" key="8">
    <source>
        <dbReference type="ARBA" id="ARBA00023319"/>
    </source>
</evidence>
<evidence type="ECO:0000313" key="11">
    <source>
        <dbReference type="EMBL" id="QFW38488.1"/>
    </source>
</evidence>
<comment type="subcellular location">
    <subcellularLocation>
        <location evidence="1">Membrane</location>
        <topology evidence="1">Single-pass membrane protein</topology>
    </subcellularLocation>
</comment>
<reference evidence="11" key="1">
    <citation type="journal article" date="2018" name="BMC Genomics">
        <title>Comparative genomic, transcriptomic, and proteomic reannotation of human herpesvirus 6.</title>
        <authorList>
            <person name="Greninger A.L."/>
            <person name="Knudsen G.M."/>
            <person name="Roychoudhury P."/>
            <person name="Hanson D.J."/>
            <person name="Sedlak R.H."/>
            <person name="Xie H."/>
            <person name="Guan J."/>
            <person name="Nguyen T."/>
            <person name="Peddu V."/>
            <person name="Boeckh M."/>
            <person name="Huang M.L."/>
            <person name="Cook L."/>
            <person name="Depledge D.P."/>
            <person name="Zerr D.M."/>
            <person name="Koelle D.M."/>
            <person name="Gantt S."/>
            <person name="Yoshikawa T."/>
            <person name="Caserta M."/>
            <person name="Hill J.A."/>
            <person name="Jerome K.R."/>
        </authorList>
    </citation>
    <scope>NUCLEOTIDE SEQUENCE</scope>
    <source>
        <strain evidence="11">HP2C10</strain>
    </source>
</reference>
<keyword evidence="6" id="KW-1015">Disulfide bond</keyword>
<evidence type="ECO:0000256" key="9">
    <source>
        <dbReference type="SAM" id="Phobius"/>
    </source>
</evidence>
<keyword evidence="7" id="KW-0325">Glycoprotein</keyword>
<dbReference type="GO" id="GO:0016020">
    <property type="term" value="C:membrane"/>
    <property type="evidence" value="ECO:0007669"/>
    <property type="project" value="UniProtKB-SubCell"/>
</dbReference>
<dbReference type="InterPro" id="IPR013783">
    <property type="entry name" value="Ig-like_fold"/>
</dbReference>
<keyword evidence="8" id="KW-0393">Immunoglobulin domain</keyword>
<keyword evidence="5 9" id="KW-0472">Membrane</keyword>
<feature type="transmembrane region" description="Helical" evidence="9">
    <location>
        <begin position="274"/>
        <end position="298"/>
    </location>
</feature>
<organism evidence="11">
    <name type="scientific">Human betaherpesvirus 6</name>
    <dbReference type="NCBI Taxonomy" id="10368"/>
    <lineage>
        <taxon>Viruses</taxon>
        <taxon>Duplodnaviria</taxon>
        <taxon>Heunggongvirae</taxon>
        <taxon>Peploviricota</taxon>
        <taxon>Herviviricetes</taxon>
        <taxon>Herpesvirales</taxon>
        <taxon>Orthoherpesviridae</taxon>
        <taxon>Betaherpesvirinae</taxon>
        <taxon>Roseolovirus</taxon>
    </lineage>
</organism>
<evidence type="ECO:0000256" key="2">
    <source>
        <dbReference type="ARBA" id="ARBA00022692"/>
    </source>
</evidence>
<dbReference type="SUPFAM" id="SSF48726">
    <property type="entry name" value="Immunoglobulin"/>
    <property type="match status" value="2"/>
</dbReference>
<keyword evidence="2 9" id="KW-0812">Transmembrane</keyword>
<evidence type="ECO:0000256" key="1">
    <source>
        <dbReference type="ARBA" id="ARBA00004167"/>
    </source>
</evidence>
<evidence type="ECO:0000256" key="7">
    <source>
        <dbReference type="ARBA" id="ARBA00023180"/>
    </source>
</evidence>
<dbReference type="Gene3D" id="2.60.40.10">
    <property type="entry name" value="Immunoglobulins"/>
    <property type="match status" value="2"/>
</dbReference>
<keyword evidence="4 9" id="KW-1133">Transmembrane helix</keyword>